<evidence type="ECO:0000256" key="2">
    <source>
        <dbReference type="ARBA" id="ARBA00023186"/>
    </source>
</evidence>
<feature type="compositionally biased region" description="Basic and acidic residues" evidence="3">
    <location>
        <begin position="1"/>
        <end position="12"/>
    </location>
</feature>
<dbReference type="Proteomes" id="UP000308652">
    <property type="component" value="Unassembled WGS sequence"/>
</dbReference>
<dbReference type="OrthoDB" id="5550464at2759"/>
<gene>
    <name evidence="4" type="ORF">BDQ12DRAFT_227051</name>
</gene>
<keyword evidence="5" id="KW-1185">Reference proteome</keyword>
<dbReference type="InterPro" id="IPR002669">
    <property type="entry name" value="UreD"/>
</dbReference>
<evidence type="ECO:0000313" key="4">
    <source>
        <dbReference type="EMBL" id="TFK36836.1"/>
    </source>
</evidence>
<dbReference type="PANTHER" id="PTHR33643:SF1">
    <property type="entry name" value="UREASE ACCESSORY PROTEIN D"/>
    <property type="match status" value="1"/>
</dbReference>
<evidence type="ECO:0000256" key="1">
    <source>
        <dbReference type="ARBA" id="ARBA00007177"/>
    </source>
</evidence>
<keyword evidence="2" id="KW-0143">Chaperone</keyword>
<dbReference type="AlphaFoldDB" id="A0A5C3LXI8"/>
<dbReference type="GO" id="GO:0016151">
    <property type="term" value="F:nickel cation binding"/>
    <property type="evidence" value="ECO:0007669"/>
    <property type="project" value="InterPro"/>
</dbReference>
<comment type="similarity">
    <text evidence="1">Belongs to the UreD family.</text>
</comment>
<dbReference type="EMBL" id="ML213611">
    <property type="protein sequence ID" value="TFK36836.1"/>
    <property type="molecule type" value="Genomic_DNA"/>
</dbReference>
<reference evidence="4 5" key="1">
    <citation type="journal article" date="2019" name="Nat. Ecol. Evol.">
        <title>Megaphylogeny resolves global patterns of mushroom evolution.</title>
        <authorList>
            <person name="Varga T."/>
            <person name="Krizsan K."/>
            <person name="Foldi C."/>
            <person name="Dima B."/>
            <person name="Sanchez-Garcia M."/>
            <person name="Sanchez-Ramirez S."/>
            <person name="Szollosi G.J."/>
            <person name="Szarkandi J.G."/>
            <person name="Papp V."/>
            <person name="Albert L."/>
            <person name="Andreopoulos W."/>
            <person name="Angelini C."/>
            <person name="Antonin V."/>
            <person name="Barry K.W."/>
            <person name="Bougher N.L."/>
            <person name="Buchanan P."/>
            <person name="Buyck B."/>
            <person name="Bense V."/>
            <person name="Catcheside P."/>
            <person name="Chovatia M."/>
            <person name="Cooper J."/>
            <person name="Damon W."/>
            <person name="Desjardin D."/>
            <person name="Finy P."/>
            <person name="Geml J."/>
            <person name="Haridas S."/>
            <person name="Hughes K."/>
            <person name="Justo A."/>
            <person name="Karasinski D."/>
            <person name="Kautmanova I."/>
            <person name="Kiss B."/>
            <person name="Kocsube S."/>
            <person name="Kotiranta H."/>
            <person name="LaButti K.M."/>
            <person name="Lechner B.E."/>
            <person name="Liimatainen K."/>
            <person name="Lipzen A."/>
            <person name="Lukacs Z."/>
            <person name="Mihaltcheva S."/>
            <person name="Morgado L.N."/>
            <person name="Niskanen T."/>
            <person name="Noordeloos M.E."/>
            <person name="Ohm R.A."/>
            <person name="Ortiz-Santana B."/>
            <person name="Ovrebo C."/>
            <person name="Racz N."/>
            <person name="Riley R."/>
            <person name="Savchenko A."/>
            <person name="Shiryaev A."/>
            <person name="Soop K."/>
            <person name="Spirin V."/>
            <person name="Szebenyi C."/>
            <person name="Tomsovsky M."/>
            <person name="Tulloss R.E."/>
            <person name="Uehling J."/>
            <person name="Grigoriev I.V."/>
            <person name="Vagvolgyi C."/>
            <person name="Papp T."/>
            <person name="Martin F.M."/>
            <person name="Miettinen O."/>
            <person name="Hibbett D.S."/>
            <person name="Nagy L.G."/>
        </authorList>
    </citation>
    <scope>NUCLEOTIDE SEQUENCE [LARGE SCALE GENOMIC DNA]</scope>
    <source>
        <strain evidence="4 5">CBS 166.37</strain>
    </source>
</reference>
<evidence type="ECO:0000313" key="5">
    <source>
        <dbReference type="Proteomes" id="UP000308652"/>
    </source>
</evidence>
<name>A0A5C3LXI8_9AGAR</name>
<dbReference type="STRING" id="68775.A0A5C3LXI8"/>
<sequence length="340" mass="37137">MSSKSLNDRDSGQDILSLPSSSGEGMGTQGFLASPIEKIHAGGGRICVASHGQKAVFSELSATYPLKLLSPRIAQDGVAVVYILSYGGGLVSGDRVDLSVDVQLGANLVLLSQGSTKVFKSRPGQRLASVKSRHDFSNTDASMSPLTRQNMLFTVKAHSALFLLPDPVTCFRDASYNQVQRFELFEDASLVVLDWFTSGRKSLGEEWVFSRYYSINEIFVDGKRIAKDVTLLDDKLINAKLPPRTLGDRLAPYSCYAMVLLYGPKLQETIGHITAEYGQISVFKARSPADLIWSLSPINSAGAVVRVAGRETETVKLWLQKALRGIEHVVGTDVYQRAFV</sequence>
<accession>A0A5C3LXI8</accession>
<proteinExistence type="inferred from homology"/>
<dbReference type="Pfam" id="PF01774">
    <property type="entry name" value="UreD"/>
    <property type="match status" value="1"/>
</dbReference>
<protein>
    <submittedName>
        <fullName evidence="4">UreD-domain-containing protein</fullName>
    </submittedName>
</protein>
<feature type="region of interest" description="Disordered" evidence="3">
    <location>
        <begin position="1"/>
        <end position="24"/>
    </location>
</feature>
<evidence type="ECO:0000256" key="3">
    <source>
        <dbReference type="SAM" id="MobiDB-lite"/>
    </source>
</evidence>
<dbReference type="PANTHER" id="PTHR33643">
    <property type="entry name" value="UREASE ACCESSORY PROTEIN D"/>
    <property type="match status" value="1"/>
</dbReference>
<dbReference type="HAMAP" id="MF_01384">
    <property type="entry name" value="UreD"/>
    <property type="match status" value="1"/>
</dbReference>
<organism evidence="4 5">
    <name type="scientific">Crucibulum laeve</name>
    <dbReference type="NCBI Taxonomy" id="68775"/>
    <lineage>
        <taxon>Eukaryota</taxon>
        <taxon>Fungi</taxon>
        <taxon>Dikarya</taxon>
        <taxon>Basidiomycota</taxon>
        <taxon>Agaricomycotina</taxon>
        <taxon>Agaricomycetes</taxon>
        <taxon>Agaricomycetidae</taxon>
        <taxon>Agaricales</taxon>
        <taxon>Agaricineae</taxon>
        <taxon>Nidulariaceae</taxon>
        <taxon>Crucibulum</taxon>
    </lineage>
</organism>